<evidence type="ECO:0000256" key="15">
    <source>
        <dbReference type="ARBA" id="ARBA00023136"/>
    </source>
</evidence>
<keyword evidence="17" id="KW-0961">Cell wall biogenesis/degradation</keyword>
<feature type="transmembrane region" description="Helical" evidence="19">
    <location>
        <begin position="21"/>
        <end position="41"/>
    </location>
</feature>
<evidence type="ECO:0000256" key="19">
    <source>
        <dbReference type="SAM" id="Phobius"/>
    </source>
</evidence>
<keyword evidence="22" id="KW-0808">Transferase</keyword>
<dbReference type="EC" id="3.5.2.6" evidence="4 18"/>
<evidence type="ECO:0000256" key="18">
    <source>
        <dbReference type="RuleBase" id="RU361140"/>
    </source>
</evidence>
<dbReference type="GO" id="GO:0008360">
    <property type="term" value="P:regulation of cell shape"/>
    <property type="evidence" value="ECO:0007669"/>
    <property type="project" value="UniProtKB-KW"/>
</dbReference>
<dbReference type="PANTHER" id="PTHR30627:SF2">
    <property type="entry name" value="PEPTIDOGLYCAN D,D-TRANSPEPTIDASE MRDA"/>
    <property type="match status" value="1"/>
</dbReference>
<evidence type="ECO:0000256" key="11">
    <source>
        <dbReference type="ARBA" id="ARBA00022801"/>
    </source>
</evidence>
<reference evidence="22 23" key="1">
    <citation type="submission" date="2014-11" db="EMBL/GenBank/DDBJ databases">
        <title>A Rickettsiales Symbiont of Amoebae With Ancient Features.</title>
        <authorList>
            <person name="Schulz F."/>
            <person name="Martijn J."/>
            <person name="Wascher F."/>
            <person name="Kostanjsek R."/>
            <person name="Ettema T.J."/>
            <person name="Horn M."/>
        </authorList>
    </citation>
    <scope>NUCLEOTIDE SEQUENCE [LARGE SCALE GENOMIC DNA]</scope>
    <source>
        <strain evidence="22 23">UWC36</strain>
    </source>
</reference>
<evidence type="ECO:0000256" key="13">
    <source>
        <dbReference type="ARBA" id="ARBA00022984"/>
    </source>
</evidence>
<dbReference type="GO" id="GO:0008800">
    <property type="term" value="F:beta-lactamase activity"/>
    <property type="evidence" value="ECO:0007669"/>
    <property type="project" value="UniProtKB-UniRule"/>
</dbReference>
<comment type="subcellular location">
    <subcellularLocation>
        <location evidence="2">Cell membrane</location>
    </subcellularLocation>
    <subcellularLocation>
        <location evidence="1">Membrane</location>
        <topology evidence="1">Single-pass membrane protein</topology>
    </subcellularLocation>
</comment>
<evidence type="ECO:0000256" key="4">
    <source>
        <dbReference type="ARBA" id="ARBA00012865"/>
    </source>
</evidence>
<dbReference type="PROSITE" id="PS00337">
    <property type="entry name" value="BETA_LACTAMASE_D"/>
    <property type="match status" value="1"/>
</dbReference>
<dbReference type="GO" id="GO:0071972">
    <property type="term" value="F:peptidoglycan L,D-transpeptidase activity"/>
    <property type="evidence" value="ECO:0007669"/>
    <property type="project" value="TreeGrafter"/>
</dbReference>
<dbReference type="GO" id="GO:0005886">
    <property type="term" value="C:plasma membrane"/>
    <property type="evidence" value="ECO:0007669"/>
    <property type="project" value="UniProtKB-SubCell"/>
</dbReference>
<keyword evidence="15 19" id="KW-0472">Membrane</keyword>
<dbReference type="GO" id="GO:0017001">
    <property type="term" value="P:antibiotic catabolic process"/>
    <property type="evidence" value="ECO:0007669"/>
    <property type="project" value="InterPro"/>
</dbReference>
<comment type="similarity">
    <text evidence="3 18">Belongs to the class-D beta-lactamase family.</text>
</comment>
<dbReference type="GO" id="GO:0016740">
    <property type="term" value="F:transferase activity"/>
    <property type="evidence" value="ECO:0007669"/>
    <property type="project" value="UniProtKB-KW"/>
</dbReference>
<dbReference type="InterPro" id="IPR012338">
    <property type="entry name" value="Beta-lactam/transpept-like"/>
</dbReference>
<evidence type="ECO:0000256" key="6">
    <source>
        <dbReference type="ARBA" id="ARBA00022519"/>
    </source>
</evidence>
<dbReference type="InterPro" id="IPR036138">
    <property type="entry name" value="PBP_dimer_sf"/>
</dbReference>
<keyword evidence="13" id="KW-0573">Peptidoglycan synthesis</keyword>
<accession>A0A0C1MQN2</accession>
<evidence type="ECO:0000256" key="12">
    <source>
        <dbReference type="ARBA" id="ARBA00022960"/>
    </source>
</evidence>
<keyword evidence="16 18" id="KW-0046">Antibiotic resistance</keyword>
<dbReference type="FunFam" id="3.40.710.10:FF:000024">
    <property type="entry name" value="Penicillin-binding protein 2"/>
    <property type="match status" value="1"/>
</dbReference>
<keyword evidence="12" id="KW-0133">Cell shape</keyword>
<dbReference type="Gene3D" id="3.40.710.10">
    <property type="entry name" value="DD-peptidase/beta-lactamase superfamily"/>
    <property type="match status" value="1"/>
</dbReference>
<dbReference type="Proteomes" id="UP000031258">
    <property type="component" value="Unassembled WGS sequence"/>
</dbReference>
<evidence type="ECO:0000256" key="2">
    <source>
        <dbReference type="ARBA" id="ARBA00004236"/>
    </source>
</evidence>
<dbReference type="InterPro" id="IPR050515">
    <property type="entry name" value="Beta-lactam/transpept"/>
</dbReference>
<evidence type="ECO:0000259" key="20">
    <source>
        <dbReference type="Pfam" id="PF00905"/>
    </source>
</evidence>
<dbReference type="GO" id="GO:0009252">
    <property type="term" value="P:peptidoglycan biosynthetic process"/>
    <property type="evidence" value="ECO:0007669"/>
    <property type="project" value="UniProtKB-KW"/>
</dbReference>
<keyword evidence="9 19" id="KW-0812">Transmembrane</keyword>
<dbReference type="EMBL" id="JSWE01000206">
    <property type="protein sequence ID" value="KIE04327.1"/>
    <property type="molecule type" value="Genomic_DNA"/>
</dbReference>
<dbReference type="GO" id="GO:0006508">
    <property type="term" value="P:proteolysis"/>
    <property type="evidence" value="ECO:0007669"/>
    <property type="project" value="UniProtKB-KW"/>
</dbReference>
<evidence type="ECO:0000313" key="22">
    <source>
        <dbReference type="EMBL" id="KIE04327.1"/>
    </source>
</evidence>
<evidence type="ECO:0000256" key="17">
    <source>
        <dbReference type="ARBA" id="ARBA00023316"/>
    </source>
</evidence>
<dbReference type="InterPro" id="IPR002137">
    <property type="entry name" value="Beta-lactam_class-D_AS"/>
</dbReference>
<dbReference type="GO" id="GO:0009002">
    <property type="term" value="F:serine-type D-Ala-D-Ala carboxypeptidase activity"/>
    <property type="evidence" value="ECO:0007669"/>
    <property type="project" value="InterPro"/>
</dbReference>
<name>A0A0C1MQN2_9RICK</name>
<gene>
    <name evidence="22" type="ORF">NF27_IN00680</name>
</gene>
<evidence type="ECO:0000256" key="3">
    <source>
        <dbReference type="ARBA" id="ARBA00007898"/>
    </source>
</evidence>
<evidence type="ECO:0000256" key="1">
    <source>
        <dbReference type="ARBA" id="ARBA00004167"/>
    </source>
</evidence>
<dbReference type="Gene3D" id="3.30.1390.30">
    <property type="entry name" value="Penicillin-binding protein 2a, domain 3"/>
    <property type="match status" value="1"/>
</dbReference>
<keyword evidence="14 19" id="KW-1133">Transmembrane helix</keyword>
<organism evidence="22 23">
    <name type="scientific">Candidatus Jidaibacter acanthamoebae</name>
    <dbReference type="NCBI Taxonomy" id="86105"/>
    <lineage>
        <taxon>Bacteria</taxon>
        <taxon>Pseudomonadati</taxon>
        <taxon>Pseudomonadota</taxon>
        <taxon>Alphaproteobacteria</taxon>
        <taxon>Rickettsiales</taxon>
        <taxon>Candidatus Midichloriaceae</taxon>
        <taxon>Candidatus Jidaibacter</taxon>
    </lineage>
</organism>
<keyword evidence="8" id="KW-0645">Protease</keyword>
<dbReference type="SUPFAM" id="SSF56601">
    <property type="entry name" value="beta-lactamase/transpeptidase-like"/>
    <property type="match status" value="1"/>
</dbReference>
<dbReference type="Pfam" id="PF00905">
    <property type="entry name" value="Transpeptidase"/>
    <property type="match status" value="1"/>
</dbReference>
<protein>
    <recommendedName>
        <fullName evidence="4 18">Beta-lactamase</fullName>
        <ecNumber evidence="4 18">3.5.2.6</ecNumber>
    </recommendedName>
</protein>
<dbReference type="GO" id="GO:0008658">
    <property type="term" value="F:penicillin binding"/>
    <property type="evidence" value="ECO:0007669"/>
    <property type="project" value="InterPro"/>
</dbReference>
<evidence type="ECO:0000256" key="7">
    <source>
        <dbReference type="ARBA" id="ARBA00022645"/>
    </source>
</evidence>
<dbReference type="SUPFAM" id="SSF56519">
    <property type="entry name" value="Penicillin binding protein dimerisation domain"/>
    <property type="match status" value="1"/>
</dbReference>
<evidence type="ECO:0000256" key="5">
    <source>
        <dbReference type="ARBA" id="ARBA00022475"/>
    </source>
</evidence>
<dbReference type="Gene3D" id="3.90.1310.10">
    <property type="entry name" value="Penicillin-binding protein 2a (Domain 2)"/>
    <property type="match status" value="1"/>
</dbReference>
<comment type="catalytic activity">
    <reaction evidence="18">
        <text>a beta-lactam + H2O = a substituted beta-amino acid</text>
        <dbReference type="Rhea" id="RHEA:20401"/>
        <dbReference type="ChEBI" id="CHEBI:15377"/>
        <dbReference type="ChEBI" id="CHEBI:35627"/>
        <dbReference type="ChEBI" id="CHEBI:140347"/>
        <dbReference type="EC" id="3.5.2.6"/>
    </reaction>
</comment>
<keyword evidence="7" id="KW-0121">Carboxypeptidase</keyword>
<dbReference type="PATRIC" id="fig|86105.3.peg.1869"/>
<dbReference type="GO" id="GO:0046677">
    <property type="term" value="P:response to antibiotic"/>
    <property type="evidence" value="ECO:0007669"/>
    <property type="project" value="UniProtKB-UniRule"/>
</dbReference>
<dbReference type="Pfam" id="PF03717">
    <property type="entry name" value="PBP_dimer"/>
    <property type="match status" value="1"/>
</dbReference>
<evidence type="ECO:0000256" key="14">
    <source>
        <dbReference type="ARBA" id="ARBA00022989"/>
    </source>
</evidence>
<evidence type="ECO:0000259" key="21">
    <source>
        <dbReference type="Pfam" id="PF03717"/>
    </source>
</evidence>
<feature type="domain" description="Penicillin-binding protein dimerisation" evidence="21">
    <location>
        <begin position="64"/>
        <end position="235"/>
    </location>
</feature>
<sequence>MSDENIMRDNFQKNQVFTRRAIILGSIKTALFSFLFCRYYYLQIIDAIKYKTLSDKNRIKISVIPPLRGTIRDRNGVDLATNMLSYRLSFTTRDITQIKEMLAEVNTIITNKIEISDNDIKLRLKKLLRSSPFMVSDRLSWEDVTKLEINSFNLPGILIDQGQRRYYNFHNITAHITGYIASPSKKELEKISIPNFNDFLVGKNGVEKILDARLRGHPGIKKAEVDALGNHVREISNSPSMEGESVKLAIDINIQKYAAEILSDKTGSIILIDIKTGEVLCLYSSPAYDPNSFVGGISTAEWNSIANDPQTPLINKAITALYPPGSTFKIVTALAALEHGISPDFKVFCNGKHKVGNRIFHCNRETGHGDVDVRLAIAQSCNVYFYVVAEKMGIKNIVKTAFGLGFGDKTNIELPYESRGNIPEPNWKFLKFSQKWTIGDTVNASIGQGFVLTTPIQLALMAARIASGKNISPTILQKSGQPTNLKFSPHNLDTIRKGMFMVFNDNRGNGYRHRISNPDFQICGKTGTAQVISARKTTKKHHTDHGLFLGFAPFEDPRYAISVIVEHGSWGSQSALPIAKEILLYAHSLTE</sequence>
<dbReference type="InterPro" id="IPR005311">
    <property type="entry name" value="PBP_dimer"/>
</dbReference>
<keyword evidence="11 18" id="KW-0378">Hydrolase</keyword>
<dbReference type="PANTHER" id="PTHR30627">
    <property type="entry name" value="PEPTIDOGLYCAN D,D-TRANSPEPTIDASE"/>
    <property type="match status" value="1"/>
</dbReference>
<evidence type="ECO:0000256" key="8">
    <source>
        <dbReference type="ARBA" id="ARBA00022670"/>
    </source>
</evidence>
<proteinExistence type="inferred from homology"/>
<keyword evidence="23" id="KW-1185">Reference proteome</keyword>
<dbReference type="GO" id="GO:0071555">
    <property type="term" value="P:cell wall organization"/>
    <property type="evidence" value="ECO:0007669"/>
    <property type="project" value="UniProtKB-KW"/>
</dbReference>
<keyword evidence="5" id="KW-1003">Cell membrane</keyword>
<evidence type="ECO:0000256" key="16">
    <source>
        <dbReference type="ARBA" id="ARBA00023251"/>
    </source>
</evidence>
<dbReference type="AlphaFoldDB" id="A0A0C1MQN2"/>
<dbReference type="STRING" id="86105.NF27_IN00680"/>
<keyword evidence="10" id="KW-0732">Signal</keyword>
<evidence type="ECO:0000256" key="10">
    <source>
        <dbReference type="ARBA" id="ARBA00022729"/>
    </source>
</evidence>
<dbReference type="NCBIfam" id="TIGR03423">
    <property type="entry name" value="pbp2_mrdA"/>
    <property type="match status" value="1"/>
</dbReference>
<keyword evidence="6" id="KW-0997">Cell inner membrane</keyword>
<comment type="caution">
    <text evidence="22">The sequence shown here is derived from an EMBL/GenBank/DDBJ whole genome shotgun (WGS) entry which is preliminary data.</text>
</comment>
<dbReference type="InterPro" id="IPR017790">
    <property type="entry name" value="Penicillin-binding_protein_2"/>
</dbReference>
<feature type="domain" description="Penicillin-binding protein transpeptidase" evidence="20">
    <location>
        <begin position="267"/>
        <end position="583"/>
    </location>
</feature>
<evidence type="ECO:0000256" key="9">
    <source>
        <dbReference type="ARBA" id="ARBA00022692"/>
    </source>
</evidence>
<evidence type="ECO:0000313" key="23">
    <source>
        <dbReference type="Proteomes" id="UP000031258"/>
    </source>
</evidence>
<dbReference type="InterPro" id="IPR001460">
    <property type="entry name" value="PCN-bd_Tpept"/>
</dbReference>